<evidence type="ECO:0000313" key="2">
    <source>
        <dbReference type="EMBL" id="AQS58180.1"/>
    </source>
</evidence>
<dbReference type="AlphaFoldDB" id="A0A1S6ITU3"/>
<dbReference type="EMBL" id="CP019698">
    <property type="protein sequence ID" value="AQS58180.1"/>
    <property type="molecule type" value="Genomic_DNA"/>
</dbReference>
<keyword evidence="3" id="KW-1185">Reference proteome</keyword>
<sequence length="156" mass="18054">MNRYFRKWGLYVKITAISGNKQNSGHVKPPTSQGVKQNQSFSGVLESTEKDHTQRELMEMVERIKAAGTKLKSAATEDNIREYKDVIKEYLTFVLKNYHKLRHDRSINYSTVYTRVEIISKEVEELTNRLLTEEKNNIDIVAEVDKITGLIIDVFS</sequence>
<proteinExistence type="predicted"/>
<reference evidence="2 3" key="1">
    <citation type="journal article" date="2016" name="Int. J. Syst. Evol. Microbiol.">
        <title>Desulfotomaculum ferrireducens sp. nov., a moderately thermophilic sulfate-reducing and dissimilatory Fe(III)-reducing bacterium isolated from compost.</title>
        <authorList>
            <person name="Yang G."/>
            <person name="Guo J."/>
            <person name="Zhuang L."/>
            <person name="Yuan Y."/>
            <person name="Zhou S."/>
        </authorList>
    </citation>
    <scope>NUCLEOTIDE SEQUENCE [LARGE SCALE GENOMIC DNA]</scope>
    <source>
        <strain evidence="2 3">GSS09</strain>
    </source>
</reference>
<evidence type="ECO:0000256" key="1">
    <source>
        <dbReference type="SAM" id="MobiDB-lite"/>
    </source>
</evidence>
<dbReference type="SUPFAM" id="SSF158397">
    <property type="entry name" value="TM1646-like"/>
    <property type="match status" value="1"/>
</dbReference>
<evidence type="ECO:0000313" key="3">
    <source>
        <dbReference type="Proteomes" id="UP000189464"/>
    </source>
</evidence>
<dbReference type="Gene3D" id="1.20.120.490">
    <property type="entry name" value="Hypothetical protein TM1646-like domain"/>
    <property type="match status" value="1"/>
</dbReference>
<evidence type="ECO:0008006" key="4">
    <source>
        <dbReference type="Google" id="ProtNLM"/>
    </source>
</evidence>
<dbReference type="InterPro" id="IPR024042">
    <property type="entry name" value="TM1646-like_dom_sf"/>
</dbReference>
<dbReference type="Pfam" id="PF03885">
    <property type="entry name" value="DUF327"/>
    <property type="match status" value="1"/>
</dbReference>
<dbReference type="KEGG" id="dfg:B0537_03170"/>
<dbReference type="InterPro" id="IPR005585">
    <property type="entry name" value="DUF327"/>
</dbReference>
<gene>
    <name evidence="2" type="ORF">B0537_03170</name>
</gene>
<protein>
    <recommendedName>
        <fullName evidence="4">DUF327 domain-containing protein</fullName>
    </recommendedName>
</protein>
<dbReference type="Proteomes" id="UP000189464">
    <property type="component" value="Chromosome"/>
</dbReference>
<organism evidence="2 3">
    <name type="scientific">Desulforamulus ferrireducens</name>
    <dbReference type="NCBI Taxonomy" id="1833852"/>
    <lineage>
        <taxon>Bacteria</taxon>
        <taxon>Bacillati</taxon>
        <taxon>Bacillota</taxon>
        <taxon>Clostridia</taxon>
        <taxon>Eubacteriales</taxon>
        <taxon>Peptococcaceae</taxon>
        <taxon>Desulforamulus</taxon>
    </lineage>
</organism>
<dbReference type="STRING" id="1833852.B0537_03170"/>
<feature type="region of interest" description="Disordered" evidence="1">
    <location>
        <begin position="21"/>
        <end position="41"/>
    </location>
</feature>
<accession>A0A1S6ITU3</accession>
<name>A0A1S6ITU3_9FIRM</name>